<sequence>MYKALTRHHRRRINREAIQVDTYDREKVRKALGCHNVKS</sequence>
<evidence type="ECO:0000313" key="1">
    <source>
        <dbReference type="EMBL" id="ARB06357.1"/>
    </source>
</evidence>
<proteinExistence type="predicted"/>
<protein>
    <submittedName>
        <fullName evidence="1">Uncharacterized protein</fullName>
    </submittedName>
</protein>
<dbReference type="Proteomes" id="UP000225116">
    <property type="component" value="Segment"/>
</dbReference>
<name>A0A286KQC1_9CAUD</name>
<organism evidence="1 2">
    <name type="scientific">Salmonella phage S8</name>
    <dbReference type="NCBI Taxonomy" id="1913039"/>
    <lineage>
        <taxon>Viruses</taxon>
        <taxon>Duplodnaviria</taxon>
        <taxon>Heunggongvirae</taxon>
        <taxon>Uroviricota</taxon>
        <taxon>Caudoviricetes</taxon>
        <taxon>Pantevenvirales</taxon>
        <taxon>Ackermannviridae</taxon>
        <taxon>Cvivirinae</taxon>
        <taxon>Kuttervirus</taxon>
        <taxon>Kuttervirus BSP101</taxon>
    </lineage>
</organism>
<accession>A0A286KQC1</accession>
<dbReference type="EMBL" id="KY630163">
    <property type="protein sequence ID" value="ARB06357.1"/>
    <property type="molecule type" value="Genomic_DNA"/>
</dbReference>
<gene>
    <name evidence="1" type="ORF">S8_071</name>
</gene>
<reference evidence="2" key="1">
    <citation type="submission" date="2017-02" db="EMBL/GenBank/DDBJ databases">
        <authorList>
            <person name="Kim J."/>
            <person name="Kim K.-P."/>
        </authorList>
    </citation>
    <scope>NUCLEOTIDE SEQUENCE [LARGE SCALE GENOMIC DNA]</scope>
</reference>
<evidence type="ECO:0000313" key="2">
    <source>
        <dbReference type="Proteomes" id="UP000225116"/>
    </source>
</evidence>